<proteinExistence type="predicted"/>
<dbReference type="EMBL" id="RCOS01000095">
    <property type="protein sequence ID" value="RSN74452.1"/>
    <property type="molecule type" value="Genomic_DNA"/>
</dbReference>
<reference evidence="3 4" key="1">
    <citation type="submission" date="2018-10" db="EMBL/GenBank/DDBJ databases">
        <title>Co-occurring genomic capacity for anaerobic methane metabolism and dissimilatory sulfite reduction discovered in the Korarchaeota.</title>
        <authorList>
            <person name="Mckay L.J."/>
            <person name="Dlakic M."/>
            <person name="Fields M.W."/>
            <person name="Delmont T.O."/>
            <person name="Eren A.M."/>
            <person name="Jay Z.J."/>
            <person name="Klingelsmith K.B."/>
            <person name="Rusch D.B."/>
            <person name="Inskeep W.P."/>
        </authorList>
    </citation>
    <scope>NUCLEOTIDE SEQUENCE [LARGE SCALE GENOMIC DNA]</scope>
    <source>
        <strain evidence="3 4">MDKW</strain>
    </source>
</reference>
<gene>
    <name evidence="3" type="ORF">D6D85_08045</name>
</gene>
<keyword evidence="4" id="KW-1185">Reference proteome</keyword>
<evidence type="ECO:0000313" key="3">
    <source>
        <dbReference type="EMBL" id="RSN74452.1"/>
    </source>
</evidence>
<dbReference type="Proteomes" id="UP000277582">
    <property type="component" value="Unassembled WGS sequence"/>
</dbReference>
<evidence type="ECO:0000256" key="1">
    <source>
        <dbReference type="SAM" id="MobiDB-lite"/>
    </source>
</evidence>
<comment type="caution">
    <text evidence="3">The sequence shown here is derived from an EMBL/GenBank/DDBJ whole genome shotgun (WGS) entry which is preliminary data.</text>
</comment>
<name>A0A3R9X3J6_9CREN</name>
<organism evidence="3 4">
    <name type="scientific">Candidatus Methanodesulfokora washburnensis</name>
    <dbReference type="NCBI Taxonomy" id="2478471"/>
    <lineage>
        <taxon>Archaea</taxon>
        <taxon>Thermoproteota</taxon>
        <taxon>Candidatus Korarchaeia</taxon>
        <taxon>Candidatus Korarchaeia incertae sedis</taxon>
        <taxon>Candidatus Methanodesulfokora</taxon>
    </lineage>
</organism>
<accession>A0A3R9X3J6</accession>
<evidence type="ECO:0000259" key="2">
    <source>
        <dbReference type="PROSITE" id="PS50910"/>
    </source>
</evidence>
<protein>
    <submittedName>
        <fullName evidence="3">HEPN domain-containing protein</fullName>
    </submittedName>
</protein>
<dbReference type="SMART" id="SM00748">
    <property type="entry name" value="HEPN"/>
    <property type="match status" value="1"/>
</dbReference>
<evidence type="ECO:0000313" key="4">
    <source>
        <dbReference type="Proteomes" id="UP000277582"/>
    </source>
</evidence>
<feature type="region of interest" description="Disordered" evidence="1">
    <location>
        <begin position="86"/>
        <end position="108"/>
    </location>
</feature>
<dbReference type="AlphaFoldDB" id="A0A3R9X3J6"/>
<dbReference type="Pfam" id="PF05168">
    <property type="entry name" value="HEPN"/>
    <property type="match status" value="1"/>
</dbReference>
<dbReference type="Gene3D" id="1.20.120.330">
    <property type="entry name" value="Nucleotidyltransferases domain 2"/>
    <property type="match status" value="1"/>
</dbReference>
<feature type="domain" description="HEPN" evidence="2">
    <location>
        <begin position="6"/>
        <end position="123"/>
    </location>
</feature>
<dbReference type="InterPro" id="IPR007842">
    <property type="entry name" value="HEPN_dom"/>
</dbReference>
<sequence>MAKSYVKQAEERLRHAREAFEEGNYPYVVRQCQEAVELLLKAALRIVGVEPPKWHDVGPVLRRESGRFPEWFQKEIKKLSIASRKLRREREPSMYGDEESGTPPDELYYEEDAEEALSQAGYVHNIVKRLLETYQMP</sequence>
<dbReference type="OrthoDB" id="40849at2157"/>
<dbReference type="SUPFAM" id="SSF81593">
    <property type="entry name" value="Nucleotidyltransferase substrate binding subunit/domain"/>
    <property type="match status" value="1"/>
</dbReference>
<dbReference type="PROSITE" id="PS50910">
    <property type="entry name" value="HEPN"/>
    <property type="match status" value="1"/>
</dbReference>